<dbReference type="GO" id="GO:0071111">
    <property type="term" value="F:cyclic-guanylate-specific phosphodiesterase activity"/>
    <property type="evidence" value="ECO:0007669"/>
    <property type="project" value="InterPro"/>
</dbReference>
<feature type="transmembrane region" description="Helical" evidence="1">
    <location>
        <begin position="35"/>
        <end position="58"/>
    </location>
</feature>
<dbReference type="Pfam" id="PF00563">
    <property type="entry name" value="EAL"/>
    <property type="match status" value="1"/>
</dbReference>
<evidence type="ECO:0000256" key="1">
    <source>
        <dbReference type="SAM" id="Phobius"/>
    </source>
</evidence>
<dbReference type="SUPFAM" id="SSF55073">
    <property type="entry name" value="Nucleotide cyclase"/>
    <property type="match status" value="1"/>
</dbReference>
<evidence type="ECO:0000259" key="2">
    <source>
        <dbReference type="PROSITE" id="PS50883"/>
    </source>
</evidence>
<evidence type="ECO:0000259" key="3">
    <source>
        <dbReference type="PROSITE" id="PS50887"/>
    </source>
</evidence>
<protein>
    <submittedName>
        <fullName evidence="4">GGDEF domain-containing protein</fullName>
    </submittedName>
</protein>
<dbReference type="InterPro" id="IPR050706">
    <property type="entry name" value="Cyclic-di-GMP_PDE-like"/>
</dbReference>
<sequence length="645" mass="74570">MMHWSFEGEYIACIIILILALYSRERVTHVEQQNALYYECLSASFCSIVINIAAIWLMGRPGMAPYWLLYLLNISYFVSMAAVEFLMARYYLLLIHRNSADKRCYYRAEKVSGGLLILYLAVAAFNMRTGIIFTLGADGSYVRGPGNRLIYVLFLIYWLMVLVCFVRQRRYVERSMRQVMKLAPVIALFLGTFQGMYPEMIMSGTVMAVSLLILFISFQSQKIHTDDLTGLFTREVFYDQMEQRRQERQPFKTVIISVHQFKMVNEKYGTRVGDAFLRQIAEYIREASKEATVCRYAGVRFGIIFGGIPQQEFDRYLAAVRERFERVWIYEGYRCRLPVSMAYIDQYYEMEDVGGLSACLDYAIGICKERGGGQCLYFSREMYLAFRRQNQLVELIKRGMEAERFYLDFQPVYNCAKGKFDSCEALLRLKDENGSNVSPAEFIPLAEKRGLINGLSWMVIEMACRFIRDHPDYSGSLSINFSILQFLEVDMVPRIIALTQRYGVRPERLKIEITERIIAEDTKRVLAVMNQLTRSGFGFYLDDFGTGYSSLSYVLTLPFECIKLDKSLVDGIGNEKNRILVEAIVRCFHSIGVETITEGVENEGQRRIMAELGTDKIQGYYYSRPLPEKEFLELMRGQERSGCAE</sequence>
<feature type="transmembrane region" description="Helical" evidence="1">
    <location>
        <begin position="6"/>
        <end position="23"/>
    </location>
</feature>
<dbReference type="Pfam" id="PF00990">
    <property type="entry name" value="GGDEF"/>
    <property type="match status" value="1"/>
</dbReference>
<feature type="transmembrane region" description="Helical" evidence="1">
    <location>
        <begin position="113"/>
        <end position="137"/>
    </location>
</feature>
<reference evidence="4 5" key="1">
    <citation type="submission" date="2018-08" db="EMBL/GenBank/DDBJ databases">
        <title>A genome reference for cultivated species of the human gut microbiota.</title>
        <authorList>
            <person name="Zou Y."/>
            <person name="Xue W."/>
            <person name="Luo G."/>
        </authorList>
    </citation>
    <scope>NUCLEOTIDE SEQUENCE [LARGE SCALE GENOMIC DNA]</scope>
    <source>
        <strain evidence="4 5">AF04-15</strain>
    </source>
</reference>
<dbReference type="CDD" id="cd01948">
    <property type="entry name" value="EAL"/>
    <property type="match status" value="1"/>
</dbReference>
<feature type="domain" description="EAL" evidence="2">
    <location>
        <begin position="389"/>
        <end position="639"/>
    </location>
</feature>
<evidence type="ECO:0000313" key="4">
    <source>
        <dbReference type="EMBL" id="RGX29582.1"/>
    </source>
</evidence>
<dbReference type="InterPro" id="IPR043128">
    <property type="entry name" value="Rev_trsase/Diguanyl_cyclase"/>
</dbReference>
<feature type="domain" description="GGDEF" evidence="3">
    <location>
        <begin position="249"/>
        <end position="380"/>
    </location>
</feature>
<evidence type="ECO:0000313" key="5">
    <source>
        <dbReference type="Proteomes" id="UP000283880"/>
    </source>
</evidence>
<dbReference type="PANTHER" id="PTHR33121:SF79">
    <property type="entry name" value="CYCLIC DI-GMP PHOSPHODIESTERASE PDED-RELATED"/>
    <property type="match status" value="1"/>
</dbReference>
<dbReference type="Gene3D" id="3.30.70.270">
    <property type="match status" value="1"/>
</dbReference>
<dbReference type="RefSeq" id="WP_007714537.1">
    <property type="nucleotide sequence ID" value="NZ_BAABXR010000002.1"/>
</dbReference>
<dbReference type="InterPro" id="IPR000160">
    <property type="entry name" value="GGDEF_dom"/>
</dbReference>
<keyword evidence="1" id="KW-1133">Transmembrane helix</keyword>
<dbReference type="NCBIfam" id="TIGR00254">
    <property type="entry name" value="GGDEF"/>
    <property type="match status" value="1"/>
</dbReference>
<dbReference type="EMBL" id="QSBM01000007">
    <property type="protein sequence ID" value="RGX29582.1"/>
    <property type="molecule type" value="Genomic_DNA"/>
</dbReference>
<dbReference type="SUPFAM" id="SSF141868">
    <property type="entry name" value="EAL domain-like"/>
    <property type="match status" value="1"/>
</dbReference>
<keyword evidence="1" id="KW-0812">Transmembrane</keyword>
<dbReference type="Gene3D" id="3.20.20.450">
    <property type="entry name" value="EAL domain"/>
    <property type="match status" value="1"/>
</dbReference>
<dbReference type="Proteomes" id="UP000283880">
    <property type="component" value="Unassembled WGS sequence"/>
</dbReference>
<keyword evidence="1" id="KW-0472">Membrane</keyword>
<dbReference type="InterPro" id="IPR035919">
    <property type="entry name" value="EAL_sf"/>
</dbReference>
<dbReference type="PROSITE" id="PS50887">
    <property type="entry name" value="GGDEF"/>
    <property type="match status" value="1"/>
</dbReference>
<proteinExistence type="predicted"/>
<dbReference type="PANTHER" id="PTHR33121">
    <property type="entry name" value="CYCLIC DI-GMP PHOSPHODIESTERASE PDEF"/>
    <property type="match status" value="1"/>
</dbReference>
<comment type="caution">
    <text evidence="4">The sequence shown here is derived from an EMBL/GenBank/DDBJ whole genome shotgun (WGS) entry which is preliminary data.</text>
</comment>
<dbReference type="OrthoDB" id="9805474at2"/>
<dbReference type="InterPro" id="IPR029787">
    <property type="entry name" value="Nucleotide_cyclase"/>
</dbReference>
<organism evidence="4 5">
    <name type="scientific">Enterocloster asparagiformis</name>
    <dbReference type="NCBI Taxonomy" id="333367"/>
    <lineage>
        <taxon>Bacteria</taxon>
        <taxon>Bacillati</taxon>
        <taxon>Bacillota</taxon>
        <taxon>Clostridia</taxon>
        <taxon>Lachnospirales</taxon>
        <taxon>Lachnospiraceae</taxon>
        <taxon>Enterocloster</taxon>
    </lineage>
</organism>
<dbReference type="PROSITE" id="PS50883">
    <property type="entry name" value="EAL"/>
    <property type="match status" value="1"/>
</dbReference>
<feature type="transmembrane region" description="Helical" evidence="1">
    <location>
        <begin position="70"/>
        <end position="92"/>
    </location>
</feature>
<dbReference type="InterPro" id="IPR001633">
    <property type="entry name" value="EAL_dom"/>
</dbReference>
<name>A0A413FFX4_9FIRM</name>
<dbReference type="SMART" id="SM00052">
    <property type="entry name" value="EAL"/>
    <property type="match status" value="1"/>
</dbReference>
<accession>A0A413FFX4</accession>
<dbReference type="SMART" id="SM00267">
    <property type="entry name" value="GGDEF"/>
    <property type="match status" value="1"/>
</dbReference>
<gene>
    <name evidence="4" type="ORF">DWV29_10675</name>
</gene>
<dbReference type="AlphaFoldDB" id="A0A413FFX4"/>
<feature type="transmembrane region" description="Helical" evidence="1">
    <location>
        <begin position="149"/>
        <end position="166"/>
    </location>
</feature>